<reference evidence="3" key="1">
    <citation type="journal article" date="2023" name="Commun. Biol.">
        <title>Genome analysis of Parmales, the sister group of diatoms, reveals the evolutionary specialization of diatoms from phago-mixotrophs to photoautotrophs.</title>
        <authorList>
            <person name="Ban H."/>
            <person name="Sato S."/>
            <person name="Yoshikawa S."/>
            <person name="Yamada K."/>
            <person name="Nakamura Y."/>
            <person name="Ichinomiya M."/>
            <person name="Sato N."/>
            <person name="Blanc-Mathieu R."/>
            <person name="Endo H."/>
            <person name="Kuwata A."/>
            <person name="Ogata H."/>
        </authorList>
    </citation>
    <scope>NUCLEOTIDE SEQUENCE [LARGE SCALE GENOMIC DNA]</scope>
    <source>
        <strain evidence="3">NIES 3701</strain>
    </source>
</reference>
<dbReference type="Gene3D" id="6.10.280.30">
    <property type="match status" value="2"/>
</dbReference>
<feature type="region of interest" description="Disordered" evidence="1">
    <location>
        <begin position="36"/>
        <end position="61"/>
    </location>
</feature>
<evidence type="ECO:0000313" key="3">
    <source>
        <dbReference type="Proteomes" id="UP001165085"/>
    </source>
</evidence>
<keyword evidence="3" id="KW-1185">Reference proteome</keyword>
<sequence>MSEIMNAPVAFDVDIEKKVLSPSQKPNVIARLESWKSPEASKDDIENKINAANSRREENLTGKVEKITERLTKVATNQNVLQSTHEQELSSKAKALAEKMSTASTNYDTTISNKVSKVATHNAKVSEAKTEVFSTTTQKAAELASTIDQKLNVASTKHQNTVASIVSKVATHNAKVSEAKTEVFSTTTQKAAELASAIDQKQTVAATNYEQNVASVIMKTSTHNDEVKRAHVRVMSAEDEKTNSISSTTAAKIENATAARQSMITNKVMTVGQQTREKAERGKQAMAVKNERRVQIQTNLDAKTEAAVAKKDAILQEKVQKSATKKRSPTNNTISAEDITAKLDDAAARREVLLMQRSEAAGHKNEKVKEVSNLVKKGDTPTRRVATPSKKFHTEEEPLPTGESLVEDFGHEEDHVEEHEEEEENNEVNESVSSDVGGGGCVIN</sequence>
<dbReference type="OrthoDB" id="196219at2759"/>
<proteinExistence type="predicted"/>
<feature type="region of interest" description="Disordered" evidence="1">
    <location>
        <begin position="357"/>
        <end position="444"/>
    </location>
</feature>
<comment type="caution">
    <text evidence="2">The sequence shown here is derived from an EMBL/GenBank/DDBJ whole genome shotgun (WGS) entry which is preliminary data.</text>
</comment>
<protein>
    <submittedName>
        <fullName evidence="2">Uncharacterized protein</fullName>
    </submittedName>
</protein>
<name>A0A9W6ZTW8_9STRA</name>
<dbReference type="EMBL" id="BRXY01000065">
    <property type="protein sequence ID" value="GMH60387.1"/>
    <property type="molecule type" value="Genomic_DNA"/>
</dbReference>
<feature type="compositionally biased region" description="Basic and acidic residues" evidence="1">
    <location>
        <begin position="408"/>
        <end position="418"/>
    </location>
</feature>
<feature type="compositionally biased region" description="Basic and acidic residues" evidence="1">
    <location>
        <begin position="36"/>
        <end position="47"/>
    </location>
</feature>
<evidence type="ECO:0000313" key="2">
    <source>
        <dbReference type="EMBL" id="GMH60387.1"/>
    </source>
</evidence>
<dbReference type="Proteomes" id="UP001165085">
    <property type="component" value="Unassembled WGS sequence"/>
</dbReference>
<accession>A0A9W6ZTW8</accession>
<organism evidence="2 3">
    <name type="scientific">Triparma strigata</name>
    <dbReference type="NCBI Taxonomy" id="1606541"/>
    <lineage>
        <taxon>Eukaryota</taxon>
        <taxon>Sar</taxon>
        <taxon>Stramenopiles</taxon>
        <taxon>Ochrophyta</taxon>
        <taxon>Bolidophyceae</taxon>
        <taxon>Parmales</taxon>
        <taxon>Triparmaceae</taxon>
        <taxon>Triparma</taxon>
    </lineage>
</organism>
<gene>
    <name evidence="2" type="ORF">TrST_g5650</name>
</gene>
<feature type="compositionally biased region" description="Basic and acidic residues" evidence="1">
    <location>
        <begin position="360"/>
        <end position="382"/>
    </location>
</feature>
<dbReference type="AlphaFoldDB" id="A0A9W6ZTW8"/>
<evidence type="ECO:0000256" key="1">
    <source>
        <dbReference type="SAM" id="MobiDB-lite"/>
    </source>
</evidence>